<dbReference type="Proteomes" id="UP000298663">
    <property type="component" value="Unassembled WGS sequence"/>
</dbReference>
<gene>
    <name evidence="1" type="ORF">L596_025123</name>
</gene>
<evidence type="ECO:0000313" key="1">
    <source>
        <dbReference type="EMBL" id="TKR64625.1"/>
    </source>
</evidence>
<reference evidence="1 2" key="1">
    <citation type="journal article" date="2015" name="Genome Biol.">
        <title>Comparative genomics of Steinernema reveals deeply conserved gene regulatory networks.</title>
        <authorList>
            <person name="Dillman A.R."/>
            <person name="Macchietto M."/>
            <person name="Porter C.F."/>
            <person name="Rogers A."/>
            <person name="Williams B."/>
            <person name="Antoshechkin I."/>
            <person name="Lee M.M."/>
            <person name="Goodwin Z."/>
            <person name="Lu X."/>
            <person name="Lewis E.E."/>
            <person name="Goodrich-Blair H."/>
            <person name="Stock S.P."/>
            <person name="Adams B.J."/>
            <person name="Sternberg P.W."/>
            <person name="Mortazavi A."/>
        </authorList>
    </citation>
    <scope>NUCLEOTIDE SEQUENCE [LARGE SCALE GENOMIC DNA]</scope>
    <source>
        <strain evidence="1 2">ALL</strain>
    </source>
</reference>
<evidence type="ECO:0000313" key="2">
    <source>
        <dbReference type="Proteomes" id="UP000298663"/>
    </source>
</evidence>
<keyword evidence="2" id="KW-1185">Reference proteome</keyword>
<sequence>MLLGNRSLKNVRQLNLSLRSFSALPRQAQPSIVFVDAEQIGSKNVSAVGKRALDGAVYTERNSRVTGRNVAV</sequence>
<accession>A0A4V5ZYQ4</accession>
<dbReference type="EMBL" id="AZBU02000009">
    <property type="protein sequence ID" value="TKR64625.1"/>
    <property type="molecule type" value="Genomic_DNA"/>
</dbReference>
<dbReference type="AlphaFoldDB" id="A0A4V5ZYQ4"/>
<proteinExistence type="predicted"/>
<protein>
    <submittedName>
        <fullName evidence="1">Uncharacterized protein</fullName>
    </submittedName>
</protein>
<name>A0A4V5ZYQ4_STECR</name>
<organism evidence="1 2">
    <name type="scientific">Steinernema carpocapsae</name>
    <name type="common">Entomopathogenic nematode</name>
    <dbReference type="NCBI Taxonomy" id="34508"/>
    <lineage>
        <taxon>Eukaryota</taxon>
        <taxon>Metazoa</taxon>
        <taxon>Ecdysozoa</taxon>
        <taxon>Nematoda</taxon>
        <taxon>Chromadorea</taxon>
        <taxon>Rhabditida</taxon>
        <taxon>Tylenchina</taxon>
        <taxon>Panagrolaimomorpha</taxon>
        <taxon>Strongyloidoidea</taxon>
        <taxon>Steinernematidae</taxon>
        <taxon>Steinernema</taxon>
    </lineage>
</organism>
<comment type="caution">
    <text evidence="1">The sequence shown here is derived from an EMBL/GenBank/DDBJ whole genome shotgun (WGS) entry which is preliminary data.</text>
</comment>
<reference evidence="1 2" key="2">
    <citation type="journal article" date="2019" name="G3 (Bethesda)">
        <title>Hybrid Assembly of the Genome of the Entomopathogenic Nematode Steinernema carpocapsae Identifies the X-Chromosome.</title>
        <authorList>
            <person name="Serra L."/>
            <person name="Macchietto M."/>
            <person name="Macias-Munoz A."/>
            <person name="McGill C.J."/>
            <person name="Rodriguez I.M."/>
            <person name="Rodriguez B."/>
            <person name="Murad R."/>
            <person name="Mortazavi A."/>
        </authorList>
    </citation>
    <scope>NUCLEOTIDE SEQUENCE [LARGE SCALE GENOMIC DNA]</scope>
    <source>
        <strain evidence="1 2">ALL</strain>
    </source>
</reference>